<protein>
    <submittedName>
        <fullName evidence="1">Uncharacterized protein</fullName>
    </submittedName>
</protein>
<proteinExistence type="predicted"/>
<dbReference type="AlphaFoldDB" id="A0A0E9W1S5"/>
<name>A0A0E9W1S5_ANGAN</name>
<reference evidence="1" key="2">
    <citation type="journal article" date="2015" name="Fish Shellfish Immunol.">
        <title>Early steps in the European eel (Anguilla anguilla)-Vibrio vulnificus interaction in the gills: Role of the RtxA13 toxin.</title>
        <authorList>
            <person name="Callol A."/>
            <person name="Pajuelo D."/>
            <person name="Ebbesson L."/>
            <person name="Teles M."/>
            <person name="MacKenzie S."/>
            <person name="Amaro C."/>
        </authorList>
    </citation>
    <scope>NUCLEOTIDE SEQUENCE</scope>
</reference>
<evidence type="ECO:0000313" key="1">
    <source>
        <dbReference type="EMBL" id="JAH84297.1"/>
    </source>
</evidence>
<organism evidence="1">
    <name type="scientific">Anguilla anguilla</name>
    <name type="common">European freshwater eel</name>
    <name type="synonym">Muraena anguilla</name>
    <dbReference type="NCBI Taxonomy" id="7936"/>
    <lineage>
        <taxon>Eukaryota</taxon>
        <taxon>Metazoa</taxon>
        <taxon>Chordata</taxon>
        <taxon>Craniata</taxon>
        <taxon>Vertebrata</taxon>
        <taxon>Euteleostomi</taxon>
        <taxon>Actinopterygii</taxon>
        <taxon>Neopterygii</taxon>
        <taxon>Teleostei</taxon>
        <taxon>Anguilliformes</taxon>
        <taxon>Anguillidae</taxon>
        <taxon>Anguilla</taxon>
    </lineage>
</organism>
<reference evidence="1" key="1">
    <citation type="submission" date="2014-11" db="EMBL/GenBank/DDBJ databases">
        <authorList>
            <person name="Amaro Gonzalez C."/>
        </authorList>
    </citation>
    <scope>NUCLEOTIDE SEQUENCE</scope>
</reference>
<dbReference type="EMBL" id="GBXM01024280">
    <property type="protein sequence ID" value="JAH84297.1"/>
    <property type="molecule type" value="Transcribed_RNA"/>
</dbReference>
<accession>A0A0E9W1S5</accession>
<sequence length="31" mass="3917">MINRKWISKTLSIKYYILIRNFPLKFPYKIQ</sequence>